<name>A0AA51UHW7_9EURY</name>
<dbReference type="RefSeq" id="WP_309309631.1">
    <property type="nucleotide sequence ID" value="NZ_CP133592.1"/>
</dbReference>
<sequence length="147" mass="17435">MPAAPIQVSFLRTEIPVERNEYLLFSLNLIQLQISGERREGVELIIIKFSSQNNAKYDITWKIPWLDLSTGNKEVLNHPDSEKKPLEIIFPYSPGWNPYIQIHSLPKEKRRLKTLFTKQKQCFISSFKDFKWDYLQSYYRFTESGQC</sequence>
<keyword evidence="2" id="KW-1185">Reference proteome</keyword>
<proteinExistence type="predicted"/>
<dbReference type="EMBL" id="CP133592">
    <property type="protein sequence ID" value="WMW23812.1"/>
    <property type="molecule type" value="Genomic_DNA"/>
</dbReference>
<dbReference type="KEGG" id="mseb:RE474_06760"/>
<evidence type="ECO:0000313" key="2">
    <source>
        <dbReference type="Proteomes" id="UP001182908"/>
    </source>
</evidence>
<organism evidence="1 2">
    <name type="scientific">Methanolobus sediminis</name>
    <dbReference type="NCBI Taxonomy" id="3072978"/>
    <lineage>
        <taxon>Archaea</taxon>
        <taxon>Methanobacteriati</taxon>
        <taxon>Methanobacteriota</taxon>
        <taxon>Stenosarchaea group</taxon>
        <taxon>Methanomicrobia</taxon>
        <taxon>Methanosarcinales</taxon>
        <taxon>Methanosarcinaceae</taxon>
        <taxon>Methanolobus</taxon>
    </lineage>
</organism>
<dbReference type="Proteomes" id="UP001182908">
    <property type="component" value="Chromosome"/>
</dbReference>
<reference evidence="1 2" key="1">
    <citation type="submission" date="2023-08" db="EMBL/GenBank/DDBJ databases">
        <title>Methanolobus mangrovi sp. nov. and Methanolobus sediminis sp. nov, two novel methylotrophic methanogens isolated from mangrove sediments in China.</title>
        <authorList>
            <person name="Zhou J."/>
        </authorList>
    </citation>
    <scope>NUCLEOTIDE SEQUENCE [LARGE SCALE GENOMIC DNA]</scope>
    <source>
        <strain evidence="1 2">FTZ6</strain>
    </source>
</reference>
<dbReference type="AlphaFoldDB" id="A0AA51UHW7"/>
<dbReference type="GeneID" id="84232403"/>
<protein>
    <submittedName>
        <fullName evidence="1">Uncharacterized protein</fullName>
    </submittedName>
</protein>
<gene>
    <name evidence="1" type="ORF">RE474_06760</name>
</gene>
<evidence type="ECO:0000313" key="1">
    <source>
        <dbReference type="EMBL" id="WMW23812.1"/>
    </source>
</evidence>
<accession>A0AA51UHW7</accession>